<feature type="domain" description="HTH arsR-type" evidence="4">
    <location>
        <begin position="12"/>
        <end position="107"/>
    </location>
</feature>
<dbReference type="InterPro" id="IPR001845">
    <property type="entry name" value="HTH_ArsR_DNA-bd_dom"/>
</dbReference>
<keyword evidence="6" id="KW-1185">Reference proteome</keyword>
<keyword evidence="2" id="KW-0238">DNA-binding</keyword>
<evidence type="ECO:0000256" key="1">
    <source>
        <dbReference type="ARBA" id="ARBA00023015"/>
    </source>
</evidence>
<dbReference type="InterPro" id="IPR011991">
    <property type="entry name" value="ArsR-like_HTH"/>
</dbReference>
<accession>A0ABW4T1U5</accession>
<sequence>MSETSPSITDSRVLAAMAHPVRRRLLDLLKLNGPATASTLAEHTGEAVGNISHHLRALAGAGLIEEAPELARDRRERWWRRTSQNLCWSSADFAEDAAGEAIARALESLNLERQVGHVRRWADQPQSEQERWQRGPFSTEIWLTVTDDELAQFAAEIIGVMNRWAEREIPDDGQERATVFTFARGVPGQP</sequence>
<comment type="caution">
    <text evidence="5">The sequence shown here is derived from an EMBL/GenBank/DDBJ whole genome shotgun (WGS) entry which is preliminary data.</text>
</comment>
<keyword evidence="1" id="KW-0805">Transcription regulation</keyword>
<dbReference type="CDD" id="cd00090">
    <property type="entry name" value="HTH_ARSR"/>
    <property type="match status" value="1"/>
</dbReference>
<dbReference type="EMBL" id="JBHUFV010000038">
    <property type="protein sequence ID" value="MFD1935070.1"/>
    <property type="molecule type" value="Genomic_DNA"/>
</dbReference>
<dbReference type="Gene3D" id="1.10.10.10">
    <property type="entry name" value="Winged helix-like DNA-binding domain superfamily/Winged helix DNA-binding domain"/>
    <property type="match status" value="1"/>
</dbReference>
<dbReference type="Pfam" id="PF12840">
    <property type="entry name" value="HTH_20"/>
    <property type="match status" value="1"/>
</dbReference>
<dbReference type="InterPro" id="IPR036390">
    <property type="entry name" value="WH_DNA-bd_sf"/>
</dbReference>
<dbReference type="InterPro" id="IPR036388">
    <property type="entry name" value="WH-like_DNA-bd_sf"/>
</dbReference>
<dbReference type="PANTHER" id="PTHR33154">
    <property type="entry name" value="TRANSCRIPTIONAL REGULATOR, ARSR FAMILY"/>
    <property type="match status" value="1"/>
</dbReference>
<name>A0ABW4T1U5_9ACTN</name>
<dbReference type="Proteomes" id="UP001597368">
    <property type="component" value="Unassembled WGS sequence"/>
</dbReference>
<proteinExistence type="predicted"/>
<dbReference type="InterPro" id="IPR051081">
    <property type="entry name" value="HTH_MetalResp_TranReg"/>
</dbReference>
<dbReference type="SMART" id="SM00418">
    <property type="entry name" value="HTH_ARSR"/>
    <property type="match status" value="1"/>
</dbReference>
<keyword evidence="3" id="KW-0804">Transcription</keyword>
<dbReference type="PANTHER" id="PTHR33154:SF15">
    <property type="entry name" value="REGULATORY PROTEIN ARSR"/>
    <property type="match status" value="1"/>
</dbReference>
<evidence type="ECO:0000256" key="3">
    <source>
        <dbReference type="ARBA" id="ARBA00023163"/>
    </source>
</evidence>
<organism evidence="5 6">
    <name type="scientific">Nonomuraea mangrovi</name>
    <dbReference type="NCBI Taxonomy" id="2316207"/>
    <lineage>
        <taxon>Bacteria</taxon>
        <taxon>Bacillati</taxon>
        <taxon>Actinomycetota</taxon>
        <taxon>Actinomycetes</taxon>
        <taxon>Streptosporangiales</taxon>
        <taxon>Streptosporangiaceae</taxon>
        <taxon>Nonomuraea</taxon>
    </lineage>
</organism>
<dbReference type="SUPFAM" id="SSF46785">
    <property type="entry name" value="Winged helix' DNA-binding domain"/>
    <property type="match status" value="1"/>
</dbReference>
<evidence type="ECO:0000259" key="4">
    <source>
        <dbReference type="SMART" id="SM00418"/>
    </source>
</evidence>
<evidence type="ECO:0000313" key="5">
    <source>
        <dbReference type="EMBL" id="MFD1935070.1"/>
    </source>
</evidence>
<gene>
    <name evidence="5" type="ORF">ACFSKW_26705</name>
</gene>
<reference evidence="6" key="1">
    <citation type="journal article" date="2019" name="Int. J. Syst. Evol. Microbiol.">
        <title>The Global Catalogue of Microorganisms (GCM) 10K type strain sequencing project: providing services to taxonomists for standard genome sequencing and annotation.</title>
        <authorList>
            <consortium name="The Broad Institute Genomics Platform"/>
            <consortium name="The Broad Institute Genome Sequencing Center for Infectious Disease"/>
            <person name="Wu L."/>
            <person name="Ma J."/>
        </authorList>
    </citation>
    <scope>NUCLEOTIDE SEQUENCE [LARGE SCALE GENOMIC DNA]</scope>
    <source>
        <strain evidence="6">ICMP 6774ER</strain>
    </source>
</reference>
<evidence type="ECO:0000256" key="2">
    <source>
        <dbReference type="ARBA" id="ARBA00023125"/>
    </source>
</evidence>
<protein>
    <submittedName>
        <fullName evidence="5">ArsR/SmtB family transcription factor</fullName>
    </submittedName>
</protein>
<evidence type="ECO:0000313" key="6">
    <source>
        <dbReference type="Proteomes" id="UP001597368"/>
    </source>
</evidence>
<dbReference type="RefSeq" id="WP_379575185.1">
    <property type="nucleotide sequence ID" value="NZ_JBHUFV010000038.1"/>
</dbReference>